<evidence type="ECO:0000313" key="5">
    <source>
        <dbReference type="EMBL" id="KXH52550.1"/>
    </source>
</evidence>
<feature type="repeat" description="ANK" evidence="3">
    <location>
        <begin position="1436"/>
        <end position="1470"/>
    </location>
</feature>
<name>A0A135TWJ9_9PEZI</name>
<dbReference type="Proteomes" id="UP000070328">
    <property type="component" value="Unassembled WGS sequence"/>
</dbReference>
<dbReference type="PANTHER" id="PTHR24126">
    <property type="entry name" value="ANKYRIN REPEAT, PH AND SEC7 DOMAIN CONTAINING PROTEIN SECG-RELATED"/>
    <property type="match status" value="1"/>
</dbReference>
<dbReference type="Gene3D" id="3.40.50.300">
    <property type="entry name" value="P-loop containing nucleotide triphosphate hydrolases"/>
    <property type="match status" value="1"/>
</dbReference>
<evidence type="ECO:0000256" key="3">
    <source>
        <dbReference type="PROSITE-ProRule" id="PRU00023"/>
    </source>
</evidence>
<dbReference type="Pfam" id="PF24883">
    <property type="entry name" value="NPHP3_N"/>
    <property type="match status" value="1"/>
</dbReference>
<evidence type="ECO:0000259" key="4">
    <source>
        <dbReference type="Pfam" id="PF24883"/>
    </source>
</evidence>
<feature type="repeat" description="ANK" evidence="3">
    <location>
        <begin position="1334"/>
        <end position="1361"/>
    </location>
</feature>
<dbReference type="InterPro" id="IPR036770">
    <property type="entry name" value="Ankyrin_rpt-contain_sf"/>
</dbReference>
<reference evidence="5 6" key="1">
    <citation type="submission" date="2014-02" db="EMBL/GenBank/DDBJ databases">
        <title>The genome sequence of Colletotrichum simmondsii CBS122122.</title>
        <authorList>
            <person name="Baroncelli R."/>
            <person name="Thon M.R."/>
        </authorList>
    </citation>
    <scope>NUCLEOTIDE SEQUENCE [LARGE SCALE GENOMIC DNA]</scope>
    <source>
        <strain evidence="5 6">CBS122122</strain>
    </source>
</reference>
<dbReference type="SUPFAM" id="SSF52540">
    <property type="entry name" value="P-loop containing nucleoside triphosphate hydrolases"/>
    <property type="match status" value="1"/>
</dbReference>
<dbReference type="InterPro" id="IPR002110">
    <property type="entry name" value="Ankyrin_rpt"/>
</dbReference>
<dbReference type="PROSITE" id="PS50297">
    <property type="entry name" value="ANK_REP_REGION"/>
    <property type="match status" value="3"/>
</dbReference>
<keyword evidence="6" id="KW-1185">Reference proteome</keyword>
<accession>A0A135TWJ9</accession>
<gene>
    <name evidence="5" type="ORF">CSIM01_09131</name>
</gene>
<dbReference type="Gene3D" id="1.25.40.20">
    <property type="entry name" value="Ankyrin repeat-containing domain"/>
    <property type="match status" value="4"/>
</dbReference>
<dbReference type="InterPro" id="IPR056884">
    <property type="entry name" value="NPHP3-like_N"/>
</dbReference>
<dbReference type="SUPFAM" id="SSF48403">
    <property type="entry name" value="Ankyrin repeat"/>
    <property type="match status" value="3"/>
</dbReference>
<dbReference type="SMART" id="SM00248">
    <property type="entry name" value="ANK"/>
    <property type="match status" value="17"/>
</dbReference>
<dbReference type="PANTHER" id="PTHR24126:SF14">
    <property type="entry name" value="ANK_REP_REGION DOMAIN-CONTAINING PROTEIN"/>
    <property type="match status" value="1"/>
</dbReference>
<dbReference type="Pfam" id="PF12796">
    <property type="entry name" value="Ank_2"/>
    <property type="match status" value="2"/>
</dbReference>
<proteinExistence type="predicted"/>
<dbReference type="Pfam" id="PF00023">
    <property type="entry name" value="Ank"/>
    <property type="match status" value="1"/>
</dbReference>
<evidence type="ECO:0000256" key="2">
    <source>
        <dbReference type="ARBA" id="ARBA00023043"/>
    </source>
</evidence>
<feature type="repeat" description="ANK" evidence="3">
    <location>
        <begin position="1301"/>
        <end position="1333"/>
    </location>
</feature>
<dbReference type="OrthoDB" id="194358at2759"/>
<keyword evidence="2 3" id="KW-0040">ANK repeat</keyword>
<dbReference type="InterPro" id="IPR027417">
    <property type="entry name" value="P-loop_NTPase"/>
</dbReference>
<feature type="domain" description="Nephrocystin 3-like N-terminal" evidence="4">
    <location>
        <begin position="126"/>
        <end position="289"/>
    </location>
</feature>
<protein>
    <recommendedName>
        <fullName evidence="4">Nephrocystin 3-like N-terminal domain-containing protein</fullName>
    </recommendedName>
</protein>
<sequence>MADPLSIAASIAGLLSLADIVFLRLSKYIKSVKNAEKEISDLCKEVNLVGGTVNMLSRLANSLEVEDKFPIQGFRMHHVDGCAAILSEIINKTKKDALREKILDFFLEYNPQSNYEMSVKLRHPRTGMWLERHSSFQQWLSTSGSRLWLSGIPGAGKTVLAGSIISHALARSSDTVAVGFFFCDYKNETTQSPVNILGGLAYQLALQSEKAYSMLEEYYSELHPDKGLPRSPNTEDLGRTILRMLQVFEHTYIVVDGLDECGGHAEEVVEALCDIAENSDELSMALLSRDEDDIQRHLRDSEKNFLNIEIAAHTDDITEFLTSEIERRISNRKLVFEDLSLKAEVLESLVAGAHGMFRWVACQLDHLGGCDSDEQCREALRSLPPDLPETYMRILRRVSPAKQTQVQMTLHFIAYAEPKLHIERLREVLSIPSTSRHLSPSGIIREDAIARYNEYPLYEYAAQYWLCFAREEWTHPDLLAKAKRLFDPRKSTYFTSWAATLIIEITTYPIDPLMRSESDDMRSISLIAEIIHDNFRPLHLAATMSLPEISSFLLETSHHYGTKCILGTPAECAVRCLHGAFEQLHLIVGSDEESPGKPGSRFYDMLHSFQPYIGKHNSETSFTVETVRRFLDVDLQAPEDLFGASLTAGIRIRNLSVAQLLVAKGFVPNQQNLDCFQREMNITLYGGAWLWQEQNLSSLCQFCEALSSRIDDSPLHFQFCQSAWDCCLQLSLSVGDIEGYNISSKVTNDPHSLETMALVACQTNDISMLQEVVDDQRIDVSSIVSPNHEDGLLHLLVRSGYEEDRTDDTWIVEAEEVLDLLLSVGCSLSKRNSDGHTPLTLAIEERQIEFAGVILKRCENEQAAWECQTPILLLVAESGSEEILTLLRSMGLEVHPADYEQKNPLHCLNSDAALAMVKELESLIPDARQCRSSAKLPWESYMDTILAERPEAPYLGPSYSISPATEVLEYLVQPLTAHSDPSEASKVWKHYAARTLQGEHLAHKYVDETARCLTRVGIFDAYEEDHSQSALLPIAEACSNKWLATPHIKNFPLRDETLCFLLKTTKYWNSFKQSSYAVELLKVAATLKHNMTVDQLLIRGISVHRRFGTFSVLEHFCALPATQEDDTLRVRQLLDHADPMYLNHTNPTSGLGLIHISNMADVPHFRHGILKMLLECGASPDLRTNTSLQSPALVYHLSNNNIDLAAVLLRQGADPTISCRSGWTATHAAIAFGNVSFLSVLLEHRKPTWQIDWEGQSGINYGPQVYRGIRPLHLAALRSVDCLQFILEEVVSISLEAPAENGYTAVHFAVVGGKPSAIELLHARGANINARSVDGELALHIAVDSGDIVAVKRLVKLGSEMTPDCHGTTPLLLAYQHNNQEIIDCLRSYNLDQNGCSERVKMSSGHGCGSNAKLHSEQVGADSSAVLALAVNREWQGKTPLLRATCVEEVSIHIVQLLIDNGADLEAKDNWGCTPLHNLAMASAEVDHSAVIRVLLRAGGNVNCRDNNGATPMAKACSRGNSFAISALMDQSPDVLFKDHKRRNVLHYLFSSRDTDGRDSCRPALFTKLTQTGVKPSEVDMFGCSALHLSTHNKYMTALLLNGTVQIQDERPIPWSTLFMDQDAVNAACLATAFRLYRRKLSTERFRRLLNLEDIGSRNPLCFAAFRGQIQVMENILSLGIPIDFEGCPEGSALMAASSAGNLESVIYLVRHGASIAFQGHNDFRSAVKLAATSPRVVHWLLVDRFTDQKKLDQIGHESTSLSTCYKPWSGIHKAEMIISGRWERQPHESSRQYWARLSNMTEDFRGKFLPPNKGKKTRRRSKLVPSEPVKIAADGYFVPYDASAGECVTRKSKWSELSLEVRECLERYCL</sequence>
<dbReference type="EMBL" id="JFBX01000040">
    <property type="protein sequence ID" value="KXH52550.1"/>
    <property type="molecule type" value="Genomic_DNA"/>
</dbReference>
<organism evidence="5 6">
    <name type="scientific">Colletotrichum simmondsii</name>
    <dbReference type="NCBI Taxonomy" id="703756"/>
    <lineage>
        <taxon>Eukaryota</taxon>
        <taxon>Fungi</taxon>
        <taxon>Dikarya</taxon>
        <taxon>Ascomycota</taxon>
        <taxon>Pezizomycotina</taxon>
        <taxon>Sordariomycetes</taxon>
        <taxon>Hypocreomycetidae</taxon>
        <taxon>Glomerellales</taxon>
        <taxon>Glomerellaceae</taxon>
        <taxon>Colletotrichum</taxon>
        <taxon>Colletotrichum acutatum species complex</taxon>
    </lineage>
</organism>
<evidence type="ECO:0000256" key="1">
    <source>
        <dbReference type="ARBA" id="ARBA00022737"/>
    </source>
</evidence>
<dbReference type="PROSITE" id="PS50088">
    <property type="entry name" value="ANK_REPEAT"/>
    <property type="match status" value="4"/>
</dbReference>
<evidence type="ECO:0000313" key="6">
    <source>
        <dbReference type="Proteomes" id="UP000070328"/>
    </source>
</evidence>
<feature type="repeat" description="ANK" evidence="3">
    <location>
        <begin position="1471"/>
        <end position="1507"/>
    </location>
</feature>
<comment type="caution">
    <text evidence="5">The sequence shown here is derived from an EMBL/GenBank/DDBJ whole genome shotgun (WGS) entry which is preliminary data.</text>
</comment>
<keyword evidence="1" id="KW-0677">Repeat</keyword>